<dbReference type="InterPro" id="IPR009731">
    <property type="entry name" value="P-like"/>
</dbReference>
<evidence type="ECO:0000313" key="1">
    <source>
        <dbReference type="EMBL" id="DAF61165.1"/>
    </source>
</evidence>
<name>A0A8S5TCZ1_9CAUD</name>
<protein>
    <submittedName>
        <fullName evidence="1">Replication protein P</fullName>
    </submittedName>
</protein>
<accession>A0A8S5TCZ1</accession>
<proteinExistence type="predicted"/>
<organism evidence="1">
    <name type="scientific">Siphoviridae sp. ctnLs3</name>
    <dbReference type="NCBI Taxonomy" id="2827937"/>
    <lineage>
        <taxon>Viruses</taxon>
        <taxon>Duplodnaviria</taxon>
        <taxon>Heunggongvirae</taxon>
        <taxon>Uroviricota</taxon>
        <taxon>Caudoviricetes</taxon>
    </lineage>
</organism>
<dbReference type="Pfam" id="PF06992">
    <property type="entry name" value="Phage_lambda_P"/>
    <property type="match status" value="1"/>
</dbReference>
<dbReference type="GO" id="GO:0006270">
    <property type="term" value="P:DNA replication initiation"/>
    <property type="evidence" value="ECO:0007669"/>
    <property type="project" value="InterPro"/>
</dbReference>
<reference evidence="1" key="1">
    <citation type="journal article" date="2021" name="Proc. Natl. Acad. Sci. U.S.A.">
        <title>A Catalog of Tens of Thousands of Viruses from Human Metagenomes Reveals Hidden Associations with Chronic Diseases.</title>
        <authorList>
            <person name="Tisza M.J."/>
            <person name="Buck C.B."/>
        </authorList>
    </citation>
    <scope>NUCLEOTIDE SEQUENCE</scope>
    <source>
        <strain evidence="1">CtnLs3</strain>
    </source>
</reference>
<dbReference type="EMBL" id="BK032804">
    <property type="protein sequence ID" value="DAF61165.1"/>
    <property type="molecule type" value="Genomic_DNA"/>
</dbReference>
<sequence>MTRRHFEPQSVGSVLAHVNRGAGLQVVAPPTVEVDPRTRGELDRLFVRIKAICPGWRSSWPNDEVENAAKAEWLAEIIRQQVTREEQLQAGVRALSAQARPLVPSAGQFCTWCWAPEVFGLPSLDEAYREALANTHPAMVGAAKWSCPAVYWAAAGAGFSRLQALARKDGLAALEISYRQIIKKLARGEALGKVPEGEVTHQKARTQSVGIAALAQLRKQLKGGDRS</sequence>